<comment type="caution">
    <text evidence="3">The sequence shown here is derived from an EMBL/GenBank/DDBJ whole genome shotgun (WGS) entry which is preliminary data.</text>
</comment>
<dbReference type="RefSeq" id="WP_181266073.1">
    <property type="nucleotide sequence ID" value="NZ_VDES01000001.1"/>
</dbReference>
<dbReference type="EMBL" id="VDES01000001">
    <property type="protein sequence ID" value="MBA1372858.1"/>
    <property type="molecule type" value="Genomic_DNA"/>
</dbReference>
<evidence type="ECO:0000259" key="2">
    <source>
        <dbReference type="Pfam" id="PF14258"/>
    </source>
</evidence>
<evidence type="ECO:0000313" key="4">
    <source>
        <dbReference type="Proteomes" id="UP000589292"/>
    </source>
</evidence>
<dbReference type="AlphaFoldDB" id="A0A7V8RAG6"/>
<keyword evidence="1" id="KW-1133">Transmembrane helix</keyword>
<keyword evidence="1" id="KW-0812">Transmembrane</keyword>
<sequence>MAAETSPNPFARGAVLLMFAIGFAAFIALLYALGAGGALRSANNGQAHGASSSLVGYSALAHLLEKTGTRVSYGRNPAALSQQDLLIVTPQLGSDPEELQAMVEQRAFTGPTIIILPKWQVTPLQGLEQGWVQLESPYLALQAPQILSRLVTAKTRLEGVDNRFASMLFEQPENADQKKAMLKQALKSRVTISGDRLTTVLADSRTGAARVALIQDGGWYPSLDPDAPDEAPQAPGVQQGRYPVVIVADADLMNNLGLANRKTAELALNIIDSAWSGGGEGVVFDLTQNGLGASENLLSVAFRPPFVGAVASLVLAAIAFAWMAFFRFGPPLSEERPFGFGKSALVKGSAGLVRRLGREHLIGPAYADLLRDRAARALGLPPSLPVDEIDARLALVPADESGRSYDALLNDMRSARDRPAIAAAARALHGWKKERMG</sequence>
<keyword evidence="1" id="KW-0472">Membrane</keyword>
<dbReference type="InterPro" id="IPR025646">
    <property type="entry name" value="DUF4350"/>
</dbReference>
<feature type="domain" description="DUF4350" evidence="2">
    <location>
        <begin position="52"/>
        <end position="270"/>
    </location>
</feature>
<feature type="transmembrane region" description="Helical" evidence="1">
    <location>
        <begin position="306"/>
        <end position="326"/>
    </location>
</feature>
<feature type="transmembrane region" description="Helical" evidence="1">
    <location>
        <begin position="14"/>
        <end position="33"/>
    </location>
</feature>
<protein>
    <submittedName>
        <fullName evidence="3">DUF4350 domain-containing protein</fullName>
    </submittedName>
</protein>
<keyword evidence="4" id="KW-1185">Reference proteome</keyword>
<organism evidence="3 4">
    <name type="scientific">Sphingomonas ursincola</name>
    <dbReference type="NCBI Taxonomy" id="56361"/>
    <lineage>
        <taxon>Bacteria</taxon>
        <taxon>Pseudomonadati</taxon>
        <taxon>Pseudomonadota</taxon>
        <taxon>Alphaproteobacteria</taxon>
        <taxon>Sphingomonadales</taxon>
        <taxon>Sphingomonadaceae</taxon>
        <taxon>Sphingomonas</taxon>
    </lineage>
</organism>
<proteinExistence type="predicted"/>
<evidence type="ECO:0000313" key="3">
    <source>
        <dbReference type="EMBL" id="MBA1372858.1"/>
    </source>
</evidence>
<name>A0A7V8RAG6_9SPHN</name>
<evidence type="ECO:0000256" key="1">
    <source>
        <dbReference type="SAM" id="Phobius"/>
    </source>
</evidence>
<dbReference type="Proteomes" id="UP000589292">
    <property type="component" value="Unassembled WGS sequence"/>
</dbReference>
<reference evidence="3 4" key="1">
    <citation type="journal article" date="1994" name="Int. J. Syst. Bacteriol.">
        <title>Phylogenetic positions of novel aerobic, bacteriochlorophyll a-containing bacteria and description of Roseococcus thiosulfatophilus gen. nov., sp. nov., Erythromicrobium ramosum gen. nov., sp. nov., and Erythrobacter litoralis sp. nov.</title>
        <authorList>
            <person name="Yurkov V."/>
            <person name="Stackebrandt E."/>
            <person name="Holmes A."/>
            <person name="Fuerst J.A."/>
            <person name="Hugenholtz P."/>
            <person name="Golecki J."/>
            <person name="Gad'on N."/>
            <person name="Gorlenko V.M."/>
            <person name="Kompantseva E.I."/>
            <person name="Drews G."/>
        </authorList>
    </citation>
    <scope>NUCLEOTIDE SEQUENCE [LARGE SCALE GENOMIC DNA]</scope>
    <source>
        <strain evidence="3 4">KR-99</strain>
    </source>
</reference>
<gene>
    <name evidence="3" type="ORF">FG486_00780</name>
</gene>
<accession>A0A7V8RAG6</accession>
<dbReference type="Pfam" id="PF14258">
    <property type="entry name" value="DUF4350"/>
    <property type="match status" value="1"/>
</dbReference>